<proteinExistence type="inferred from homology"/>
<dbReference type="GO" id="GO:0048046">
    <property type="term" value="C:apoplast"/>
    <property type="evidence" value="ECO:0007669"/>
    <property type="project" value="UniProtKB-SubCell"/>
</dbReference>
<dbReference type="Proteomes" id="UP000813462">
    <property type="component" value="Unassembled WGS sequence"/>
</dbReference>
<evidence type="ECO:0000313" key="6">
    <source>
        <dbReference type="Proteomes" id="UP000813462"/>
    </source>
</evidence>
<comment type="subcellular location">
    <subcellularLocation>
        <location evidence="4">Secreted</location>
        <location evidence="4">Extracellular space</location>
        <location evidence="4">Apoplast</location>
    </subcellularLocation>
</comment>
<evidence type="ECO:0000256" key="4">
    <source>
        <dbReference type="RuleBase" id="RU363099"/>
    </source>
</evidence>
<organism evidence="5 6">
    <name type="scientific">Ziziphus jujuba var. spinosa</name>
    <dbReference type="NCBI Taxonomy" id="714518"/>
    <lineage>
        <taxon>Eukaryota</taxon>
        <taxon>Viridiplantae</taxon>
        <taxon>Streptophyta</taxon>
        <taxon>Embryophyta</taxon>
        <taxon>Tracheophyta</taxon>
        <taxon>Spermatophyta</taxon>
        <taxon>Magnoliopsida</taxon>
        <taxon>eudicotyledons</taxon>
        <taxon>Gunneridae</taxon>
        <taxon>Pentapetalae</taxon>
        <taxon>rosids</taxon>
        <taxon>fabids</taxon>
        <taxon>Rosales</taxon>
        <taxon>Rhamnaceae</taxon>
        <taxon>Paliureae</taxon>
        <taxon>Ziziphus</taxon>
    </lineage>
</organism>
<dbReference type="Pfam" id="PF03018">
    <property type="entry name" value="Dirigent"/>
    <property type="match status" value="3"/>
</dbReference>
<dbReference type="InterPro" id="IPR044859">
    <property type="entry name" value="Allene_oxi_cyc_Dirigent"/>
</dbReference>
<dbReference type="Gene3D" id="2.40.480.10">
    <property type="entry name" value="Allene oxide cyclase-like"/>
    <property type="match status" value="2"/>
</dbReference>
<reference evidence="5" key="1">
    <citation type="journal article" date="2021" name="Front. Plant Sci.">
        <title>Chromosome-Scale Genome Assembly for Chinese Sour Jujube and Insights Into Its Genome Evolution and Domestication Signature.</title>
        <authorList>
            <person name="Shen L.-Y."/>
            <person name="Luo H."/>
            <person name="Wang X.-L."/>
            <person name="Wang X.-M."/>
            <person name="Qiu X.-J."/>
            <person name="Liu H."/>
            <person name="Zhou S.-S."/>
            <person name="Jia K.-H."/>
            <person name="Nie S."/>
            <person name="Bao Y.-T."/>
            <person name="Zhang R.-G."/>
            <person name="Yun Q.-Z."/>
            <person name="Chai Y.-H."/>
            <person name="Lu J.-Y."/>
            <person name="Li Y."/>
            <person name="Zhao S.-W."/>
            <person name="Mao J.-F."/>
            <person name="Jia S.-G."/>
            <person name="Mao Y.-M."/>
        </authorList>
    </citation>
    <scope>NUCLEOTIDE SEQUENCE</scope>
    <source>
        <strain evidence="5">AT0</strain>
        <tissue evidence="5">Leaf</tissue>
    </source>
</reference>
<evidence type="ECO:0000256" key="3">
    <source>
        <dbReference type="ARBA" id="ARBA00022525"/>
    </source>
</evidence>
<dbReference type="PANTHER" id="PTHR46442">
    <property type="entry name" value="DIRIGENT PROTEIN"/>
    <property type="match status" value="1"/>
</dbReference>
<evidence type="ECO:0000256" key="2">
    <source>
        <dbReference type="ARBA" id="ARBA00011738"/>
    </source>
</evidence>
<comment type="similarity">
    <text evidence="1 4">Belongs to the plant dirigent protein family.</text>
</comment>
<dbReference type="EMBL" id="JAEACU010000011">
    <property type="protein sequence ID" value="KAH7513845.1"/>
    <property type="molecule type" value="Genomic_DNA"/>
</dbReference>
<feature type="signal peptide" evidence="4">
    <location>
        <begin position="1"/>
        <end position="25"/>
    </location>
</feature>
<feature type="chain" id="PRO_5038159626" description="Dirigent protein" evidence="4">
    <location>
        <begin position="26"/>
        <end position="523"/>
    </location>
</feature>
<evidence type="ECO:0000256" key="1">
    <source>
        <dbReference type="ARBA" id="ARBA00010746"/>
    </source>
</evidence>
<comment type="function">
    <text evidence="4">Dirigent proteins impart stereoselectivity on the phenoxy radical-coupling reaction, yielding optically active lignans from two molecules of coniferyl alcohol in the biosynthesis of lignans, flavonolignans, and alkaloids and thus plays a central role in plant secondary metabolism.</text>
</comment>
<comment type="caution">
    <text evidence="5">The sequence shown here is derived from an EMBL/GenBank/DDBJ whole genome shotgun (WGS) entry which is preliminary data.</text>
</comment>
<keyword evidence="4" id="KW-0732">Signal</keyword>
<keyword evidence="3 4" id="KW-0964">Secreted</keyword>
<comment type="subunit">
    <text evidence="2 4">Homodimer.</text>
</comment>
<name>A0A978UGB4_ZIZJJ</name>
<dbReference type="PANTHER" id="PTHR46442:SF4">
    <property type="entry name" value="DIRIGENT PROTEIN"/>
    <property type="match status" value="1"/>
</dbReference>
<protein>
    <recommendedName>
        <fullName evidence="4">Dirigent protein</fullName>
    </recommendedName>
</protein>
<dbReference type="AlphaFoldDB" id="A0A978UGB4"/>
<dbReference type="GO" id="GO:0009699">
    <property type="term" value="P:phenylpropanoid biosynthetic process"/>
    <property type="evidence" value="ECO:0007669"/>
    <property type="project" value="UniProtKB-ARBA"/>
</dbReference>
<keyword evidence="4" id="KW-0052">Apoplast</keyword>
<sequence length="523" mass="58528">MRTRNSSIVIVFFFFFFTILALSSAYPLKKKHYKPCKELVLFFHDILYNGKNAANATSSIVAAPEGANRTILAGQFHFGNIAVFDDPITVDNNLHSKPVGRAQGFYIYDTKNTYTAWLGFTFALNSTDYGHGAISFAGADPLLIKTRDISIVGGTGDFFMHRGIATIMTDAFEALILFFLLINGSTSSSGPTRKKYSRRPCKRLVLYFHDIIYNGKNSKNATSAIVGSPPWGTKTILAGKNHFGNVVVFDDPITLDSNLHSPPVGRAQGFYIYDRKDYFTAWLGFSFWFNSTDHKGTLQFIGADPLNKTRDISVVGGTGDFFMARGIATLMTDAYEGDVYFRLRVDIKLHLNLQLASNTTTSKKHKSRNPCKSLVFYFHDIIYNGQNSKNATSAIIGSPPWGNKTILAGQNHFGDVVVFDDPITLDNNLHSPPVGRAQGFYIYDRKDYFTAWLGFSFWFNSTDHRGTLNFIGADPLNKTRDISVVGGTGDFFMSRGIATLMTDAFENEVYFRLRVDIKLYECW</sequence>
<accession>A0A978UGB4</accession>
<evidence type="ECO:0000313" key="5">
    <source>
        <dbReference type="EMBL" id="KAH7513845.1"/>
    </source>
</evidence>
<dbReference type="InterPro" id="IPR004265">
    <property type="entry name" value="Dirigent"/>
</dbReference>
<gene>
    <name evidence="5" type="ORF">FEM48_Zijuj11G0025500</name>
</gene>